<name>A0A8H7XKF6_PSICU</name>
<evidence type="ECO:0000256" key="8">
    <source>
        <dbReference type="ARBA" id="ARBA00023033"/>
    </source>
</evidence>
<dbReference type="CDD" id="cd11065">
    <property type="entry name" value="CYP64-like"/>
    <property type="match status" value="1"/>
</dbReference>
<feature type="binding site" description="axial binding residue" evidence="9">
    <location>
        <position position="466"/>
    </location>
    <ligand>
        <name>heme</name>
        <dbReference type="ChEBI" id="CHEBI:30413"/>
    </ligand>
    <ligandPart>
        <name>Fe</name>
        <dbReference type="ChEBI" id="CHEBI:18248"/>
    </ligandPart>
</feature>
<keyword evidence="5 9" id="KW-0479">Metal-binding</keyword>
<evidence type="ECO:0000256" key="7">
    <source>
        <dbReference type="ARBA" id="ARBA00023004"/>
    </source>
</evidence>
<evidence type="ECO:0000313" key="11">
    <source>
        <dbReference type="EMBL" id="KAG5163165.1"/>
    </source>
</evidence>
<dbReference type="InterPro" id="IPR001128">
    <property type="entry name" value="Cyt_P450"/>
</dbReference>
<dbReference type="InterPro" id="IPR017972">
    <property type="entry name" value="Cyt_P450_CS"/>
</dbReference>
<evidence type="ECO:0000256" key="1">
    <source>
        <dbReference type="ARBA" id="ARBA00001971"/>
    </source>
</evidence>
<dbReference type="PRINTS" id="PR00463">
    <property type="entry name" value="EP450I"/>
</dbReference>
<proteinExistence type="inferred from homology"/>
<dbReference type="InterPro" id="IPR036396">
    <property type="entry name" value="Cyt_P450_sf"/>
</dbReference>
<evidence type="ECO:0008006" key="12">
    <source>
        <dbReference type="Google" id="ProtNLM"/>
    </source>
</evidence>
<gene>
    <name evidence="11" type="ORF">JR316_012033</name>
</gene>
<evidence type="ECO:0000256" key="5">
    <source>
        <dbReference type="ARBA" id="ARBA00022723"/>
    </source>
</evidence>
<comment type="pathway">
    <text evidence="2">Secondary metabolite biosynthesis.</text>
</comment>
<protein>
    <recommendedName>
        <fullName evidence="12">Cytochrome P450</fullName>
    </recommendedName>
</protein>
<comment type="cofactor">
    <cofactor evidence="1 9">
        <name>heme</name>
        <dbReference type="ChEBI" id="CHEBI:30413"/>
    </cofactor>
</comment>
<dbReference type="PANTHER" id="PTHR46300:SF5">
    <property type="entry name" value="CYTOCHROME P450"/>
    <property type="match status" value="1"/>
</dbReference>
<evidence type="ECO:0000256" key="3">
    <source>
        <dbReference type="ARBA" id="ARBA00010617"/>
    </source>
</evidence>
<dbReference type="Pfam" id="PF00067">
    <property type="entry name" value="p450"/>
    <property type="match status" value="1"/>
</dbReference>
<dbReference type="GO" id="GO:0005506">
    <property type="term" value="F:iron ion binding"/>
    <property type="evidence" value="ECO:0007669"/>
    <property type="project" value="InterPro"/>
</dbReference>
<accession>A0A8H7XKF6</accession>
<dbReference type="PANTHER" id="PTHR46300">
    <property type="entry name" value="P450, PUTATIVE (EUROFUNG)-RELATED-RELATED"/>
    <property type="match status" value="1"/>
</dbReference>
<evidence type="ECO:0000256" key="6">
    <source>
        <dbReference type="ARBA" id="ARBA00023002"/>
    </source>
</evidence>
<dbReference type="EMBL" id="JAFIQS010000016">
    <property type="protein sequence ID" value="KAG5163165.1"/>
    <property type="molecule type" value="Genomic_DNA"/>
</dbReference>
<dbReference type="GO" id="GO:0020037">
    <property type="term" value="F:heme binding"/>
    <property type="evidence" value="ECO:0007669"/>
    <property type="project" value="InterPro"/>
</dbReference>
<keyword evidence="7 9" id="KW-0408">Iron</keyword>
<dbReference type="AlphaFoldDB" id="A0A8H7XKF6"/>
<dbReference type="PRINTS" id="PR00385">
    <property type="entry name" value="P450"/>
</dbReference>
<dbReference type="SUPFAM" id="SSF48264">
    <property type="entry name" value="Cytochrome P450"/>
    <property type="match status" value="1"/>
</dbReference>
<dbReference type="InterPro" id="IPR050364">
    <property type="entry name" value="Cytochrome_P450_fung"/>
</dbReference>
<dbReference type="GO" id="GO:0004497">
    <property type="term" value="F:monooxygenase activity"/>
    <property type="evidence" value="ECO:0007669"/>
    <property type="project" value="UniProtKB-KW"/>
</dbReference>
<comment type="similarity">
    <text evidence="3 10">Belongs to the cytochrome P450 family.</text>
</comment>
<keyword evidence="4 9" id="KW-0349">Heme</keyword>
<dbReference type="PROSITE" id="PS00086">
    <property type="entry name" value="CYTOCHROME_P450"/>
    <property type="match status" value="1"/>
</dbReference>
<dbReference type="InterPro" id="IPR002401">
    <property type="entry name" value="Cyt_P450_E_grp-I"/>
</dbReference>
<keyword evidence="8 10" id="KW-0503">Monooxygenase</keyword>
<reference evidence="11" key="1">
    <citation type="submission" date="2021-02" db="EMBL/GenBank/DDBJ databases">
        <title>Psilocybe cubensis genome.</title>
        <authorList>
            <person name="Mckernan K.J."/>
            <person name="Crawford S."/>
            <person name="Trippe A."/>
            <person name="Kane L.T."/>
            <person name="Mclaughlin S."/>
        </authorList>
    </citation>
    <scope>NUCLEOTIDE SEQUENCE [LARGE SCALE GENOMIC DNA]</scope>
    <source>
        <strain evidence="11">MGC-MH-2018</strain>
    </source>
</reference>
<comment type="caution">
    <text evidence="11">The sequence shown here is derived from an EMBL/GenBank/DDBJ whole genome shotgun (WGS) entry which is preliminary data.</text>
</comment>
<sequence length="512" mass="58627">MALLHISDPPFHPSIPLATLTIIAVWAFLRLWRIFFKNPSYPPGPVERNFLLGNWDDIPTVKPWATYAQWGKVYGDVVHFRLYRQHTIILNSIEAVDDLLEKRSNIYSSRSQIEMVNLMGWDFATGIKPYGPQWRNHRRFFQYVFRSAVSQSLRPVLSKKVNDLLYNLLLTPENFIGHYKSLGAANIMAAVYAYDIAPTNDYFVSLSENATARVSLSLAPGPSAVNAFPILKYLPEWFPGAGFHKLANETRELTEEMQELPFRHTKKMMVLDSLSHAYNFRNNQTFQDSGNSPLCIASELMERFNSSEEDIETIKETAASLGMFFMAMATHPEIQKKAQREIDNVVGNGRLVTWDDMQLLPYIDALNRELMRWRPALPLGIAHCTTQDDVYKGYFIPKGTFLFPASNYKLIVFAIPTNGIFHRAISRDERKFKDPDQFNPDRHFDEHGNLKNDYQSYAFGFGRRICPGRHLALDTLWLATASILSAFDIQPKKDASGNNIPIDPEYTPGIVW</sequence>
<evidence type="ECO:0000256" key="4">
    <source>
        <dbReference type="ARBA" id="ARBA00022617"/>
    </source>
</evidence>
<keyword evidence="6 10" id="KW-0560">Oxidoreductase</keyword>
<evidence type="ECO:0000256" key="9">
    <source>
        <dbReference type="PIRSR" id="PIRSR602401-1"/>
    </source>
</evidence>
<dbReference type="Gene3D" id="1.10.630.10">
    <property type="entry name" value="Cytochrome P450"/>
    <property type="match status" value="1"/>
</dbReference>
<evidence type="ECO:0000256" key="10">
    <source>
        <dbReference type="RuleBase" id="RU000461"/>
    </source>
</evidence>
<dbReference type="GO" id="GO:0016705">
    <property type="term" value="F:oxidoreductase activity, acting on paired donors, with incorporation or reduction of molecular oxygen"/>
    <property type="evidence" value="ECO:0007669"/>
    <property type="project" value="InterPro"/>
</dbReference>
<evidence type="ECO:0000256" key="2">
    <source>
        <dbReference type="ARBA" id="ARBA00005179"/>
    </source>
</evidence>
<organism evidence="11">
    <name type="scientific">Psilocybe cubensis</name>
    <name type="common">Psychedelic mushroom</name>
    <name type="synonym">Stropharia cubensis</name>
    <dbReference type="NCBI Taxonomy" id="181762"/>
    <lineage>
        <taxon>Eukaryota</taxon>
        <taxon>Fungi</taxon>
        <taxon>Dikarya</taxon>
        <taxon>Basidiomycota</taxon>
        <taxon>Agaricomycotina</taxon>
        <taxon>Agaricomycetes</taxon>
        <taxon>Agaricomycetidae</taxon>
        <taxon>Agaricales</taxon>
        <taxon>Agaricineae</taxon>
        <taxon>Strophariaceae</taxon>
        <taxon>Psilocybe</taxon>
    </lineage>
</organism>